<evidence type="ECO:0000313" key="4">
    <source>
        <dbReference type="Proteomes" id="UP000076962"/>
    </source>
</evidence>
<dbReference type="Gene3D" id="3.30.420.10">
    <property type="entry name" value="Ribonuclease H-like superfamily/Ribonuclease H"/>
    <property type="match status" value="1"/>
</dbReference>
<dbReference type="InterPro" id="IPR036397">
    <property type="entry name" value="RNaseH_sf"/>
</dbReference>
<dbReference type="InterPro" id="IPR038717">
    <property type="entry name" value="Tc1-like_DDE_dom"/>
</dbReference>
<comment type="caution">
    <text evidence="3">The sequence shown here is derived from an EMBL/GenBank/DDBJ whole genome shotgun (WGS) entry which is preliminary data.</text>
</comment>
<organism evidence="3 4">
    <name type="scientific">Candidatus Thiomargarita nelsonii</name>
    <dbReference type="NCBI Taxonomy" id="1003181"/>
    <lineage>
        <taxon>Bacteria</taxon>
        <taxon>Pseudomonadati</taxon>
        <taxon>Pseudomonadota</taxon>
        <taxon>Gammaproteobacteria</taxon>
        <taxon>Thiotrichales</taxon>
        <taxon>Thiotrichaceae</taxon>
        <taxon>Thiomargarita</taxon>
    </lineage>
</organism>
<accession>A0A176RUS6</accession>
<sequence>MKVPFKFVSNLTEDKINRLKEITKNSEKPRVRQRSHAILLSYEGFSIDQIAEILGTGRDAVSRWLDAWDDSGFEGLNDKPRPGGPCKLTADEKQLVIDLAKETPRSIPTIQAQLFEQTGKRVSDSTLKRLLKTAGQRWKRIRRSVKSKRDQQEFEEATLEIEELKEQHKNGEIELWYFDESGFDLQPSVPYAWQPIGSTIEVPSENSPRLNVLGFLTPDNKFESFCFQGTINSDVVIACFDEFYNLNSDKKKIVILDNAPIHTSDNFWENIEKWENKGLILKFLPKYSPELNLIESLWRFIKYFWLPFEAFSSFEKLVENVEIILRNIGKQFKIAFI</sequence>
<name>A0A176RUS6_9GAMM</name>
<dbReference type="InterPro" id="IPR009057">
    <property type="entry name" value="Homeodomain-like_sf"/>
</dbReference>
<evidence type="ECO:0000256" key="1">
    <source>
        <dbReference type="SAM" id="Coils"/>
    </source>
</evidence>
<feature type="coiled-coil region" evidence="1">
    <location>
        <begin position="147"/>
        <end position="174"/>
    </location>
</feature>
<evidence type="ECO:0000313" key="3">
    <source>
        <dbReference type="EMBL" id="OAD19500.1"/>
    </source>
</evidence>
<feature type="domain" description="Tc1-like transposase DDE" evidence="2">
    <location>
        <begin position="175"/>
        <end position="317"/>
    </location>
</feature>
<dbReference type="GO" id="GO:0003676">
    <property type="term" value="F:nucleic acid binding"/>
    <property type="evidence" value="ECO:0007669"/>
    <property type="project" value="InterPro"/>
</dbReference>
<dbReference type="NCBIfam" id="NF033545">
    <property type="entry name" value="transpos_IS630"/>
    <property type="match status" value="1"/>
</dbReference>
<protein>
    <submittedName>
        <fullName evidence="3">Transposase</fullName>
    </submittedName>
</protein>
<reference evidence="3 4" key="1">
    <citation type="submission" date="2016-05" db="EMBL/GenBank/DDBJ databases">
        <title>Single-cell genome of chain-forming Candidatus Thiomargarita nelsonii and comparison to other large sulfur-oxidizing bacteria.</title>
        <authorList>
            <person name="Winkel M."/>
            <person name="Salman V."/>
            <person name="Woyke T."/>
            <person name="Schulz-Vogt H."/>
            <person name="Richter M."/>
            <person name="Flood B."/>
            <person name="Bailey J."/>
            <person name="Amann R."/>
            <person name="Mussmann M."/>
        </authorList>
    </citation>
    <scope>NUCLEOTIDE SEQUENCE [LARGE SCALE GENOMIC DNA]</scope>
    <source>
        <strain evidence="3 4">THI036</strain>
    </source>
</reference>
<keyword evidence="4" id="KW-1185">Reference proteome</keyword>
<dbReference type="InterPro" id="IPR047655">
    <property type="entry name" value="Transpos_IS630-like"/>
</dbReference>
<gene>
    <name evidence="3" type="ORF">THIOM_004862</name>
</gene>
<proteinExistence type="predicted"/>
<dbReference type="Pfam" id="PF13358">
    <property type="entry name" value="DDE_3"/>
    <property type="match status" value="1"/>
</dbReference>
<keyword evidence="1" id="KW-0175">Coiled coil</keyword>
<dbReference type="PANTHER" id="PTHR46564">
    <property type="entry name" value="TRANSPOSASE"/>
    <property type="match status" value="1"/>
</dbReference>
<dbReference type="AlphaFoldDB" id="A0A176RUS6"/>
<evidence type="ECO:0000259" key="2">
    <source>
        <dbReference type="Pfam" id="PF13358"/>
    </source>
</evidence>
<dbReference type="SUPFAM" id="SSF46689">
    <property type="entry name" value="Homeodomain-like"/>
    <property type="match status" value="1"/>
</dbReference>
<dbReference type="PANTHER" id="PTHR46564:SF1">
    <property type="entry name" value="TRANSPOSASE"/>
    <property type="match status" value="1"/>
</dbReference>
<dbReference type="Pfam" id="PF13565">
    <property type="entry name" value="HTH_32"/>
    <property type="match status" value="1"/>
</dbReference>
<dbReference type="Proteomes" id="UP000076962">
    <property type="component" value="Unassembled WGS sequence"/>
</dbReference>
<dbReference type="EMBL" id="LUTY01002779">
    <property type="protein sequence ID" value="OAD19500.1"/>
    <property type="molecule type" value="Genomic_DNA"/>
</dbReference>